<dbReference type="EMBL" id="LCWV01000002">
    <property type="protein sequence ID" value="PWI75801.1"/>
    <property type="molecule type" value="Genomic_DNA"/>
</dbReference>
<dbReference type="Proteomes" id="UP001287286">
    <property type="component" value="Unassembled WGS sequence"/>
</dbReference>
<dbReference type="EMBL" id="JAWRVI010000011">
    <property type="protein sequence ID" value="KAK4091482.1"/>
    <property type="molecule type" value="Genomic_DNA"/>
</dbReference>
<dbReference type="Proteomes" id="UP000245956">
    <property type="component" value="Unassembled WGS sequence"/>
</dbReference>
<keyword evidence="2" id="KW-1133">Transmembrane helix</keyword>
<name>A0A2U3EMR7_PURLI</name>
<sequence length="498" mass="53232">MPGVDHLEAPANETQTATTGRTASARSPDVLSIPPRILYLGVLLLRSCTCKSTRQQPPILGAKATLGAPAKSTTFASRPVGAAGSLARSAGLGLHGSVPAGAYILQGCGGWGRLAPTAQQRDVVPSPSGLLQGQAGQPTLSSAGAGVGDTLVDVAAQWRTRTAPLASSPTNRRHRCVASLTAAAAAASSLLLSPCCLGLRCVALRPSKVDLRCLLPPAAVLPDHDTKRPPLRTQHHLRGSIDFPPPVASIATQAQQSAMAESGWVQWAIILVLTALFLSVVVIAQVVAAYSSAYLAAPHEVATFIDTVDFSIQENESYDRDVAKVQRLEDKLRLGRLLREIQKGGDDLREELNGLLVAEGATALRTSARLLWASKRAELEDRVRRLDLIRMRFLVVYMGIITSIADKQPPPAPPLPRDPEKIAAFNTPMKPRLQKSLTDSIAKRPPLRRLTTQAIGHQEHVATPHRKGWAGVVEELQTSPRMQQRHASIEQSMTGSPP</sequence>
<reference evidence="4 5" key="2">
    <citation type="journal article" date="2016" name="Front. Microbiol.">
        <title>Genome and transcriptome sequences reveal the specific parasitism of the nematophagous Purpureocillium lilacinum 36-1.</title>
        <authorList>
            <person name="Xie J."/>
            <person name="Li S."/>
            <person name="Mo C."/>
            <person name="Xiao X."/>
            <person name="Peng D."/>
            <person name="Wang G."/>
            <person name="Xiao Y."/>
        </authorList>
    </citation>
    <scope>NUCLEOTIDE SEQUENCE [LARGE SCALE GENOMIC DNA]</scope>
    <source>
        <strain evidence="4 5">36-1</strain>
    </source>
</reference>
<evidence type="ECO:0000313" key="3">
    <source>
        <dbReference type="EMBL" id="KAK4091482.1"/>
    </source>
</evidence>
<reference evidence="4" key="1">
    <citation type="submission" date="2015-05" db="EMBL/GenBank/DDBJ databases">
        <authorList>
            <person name="Wang D.B."/>
            <person name="Wang M."/>
        </authorList>
    </citation>
    <scope>NUCLEOTIDE SEQUENCE</scope>
    <source>
        <strain evidence="4">36-1</strain>
    </source>
</reference>
<accession>A0A2U3EMR7</accession>
<feature type="region of interest" description="Disordered" evidence="1">
    <location>
        <begin position="1"/>
        <end position="28"/>
    </location>
</feature>
<feature type="compositionally biased region" description="Low complexity" evidence="1">
    <location>
        <begin position="11"/>
        <end position="25"/>
    </location>
</feature>
<protein>
    <submittedName>
        <fullName evidence="4">Uncharacterized protein</fullName>
    </submittedName>
</protein>
<keyword evidence="2" id="KW-0472">Membrane</keyword>
<evidence type="ECO:0000256" key="2">
    <source>
        <dbReference type="SAM" id="Phobius"/>
    </source>
</evidence>
<reference evidence="3" key="3">
    <citation type="submission" date="2023-11" db="EMBL/GenBank/DDBJ databases">
        <authorList>
            <person name="Beijen E."/>
            <person name="Ohm R.A."/>
        </authorList>
    </citation>
    <scope>NUCLEOTIDE SEQUENCE</scope>
    <source>
        <strain evidence="3">CBS 150709</strain>
    </source>
</reference>
<gene>
    <name evidence="4" type="ORF">PCL_06459</name>
    <name evidence="3" type="ORF">Purlil1_3912</name>
</gene>
<organism evidence="4 5">
    <name type="scientific">Purpureocillium lilacinum</name>
    <name type="common">Paecilomyces lilacinus</name>
    <dbReference type="NCBI Taxonomy" id="33203"/>
    <lineage>
        <taxon>Eukaryota</taxon>
        <taxon>Fungi</taxon>
        <taxon>Dikarya</taxon>
        <taxon>Ascomycota</taxon>
        <taxon>Pezizomycotina</taxon>
        <taxon>Sordariomycetes</taxon>
        <taxon>Hypocreomycetidae</taxon>
        <taxon>Hypocreales</taxon>
        <taxon>Ophiocordycipitaceae</taxon>
        <taxon>Purpureocillium</taxon>
    </lineage>
</organism>
<reference evidence="3 6" key="4">
    <citation type="journal article" date="2024" name="Microbiol. Resour. Announc.">
        <title>Genome annotations for the ascomycete fungi Trichoderma harzianum, Trichoderma aggressivum, and Purpureocillium lilacinum.</title>
        <authorList>
            <person name="Beijen E.P.W."/>
            <person name="Ohm R.A."/>
        </authorList>
    </citation>
    <scope>NUCLEOTIDE SEQUENCE [LARGE SCALE GENOMIC DNA]</scope>
    <source>
        <strain evidence="3 6">CBS 150709</strain>
    </source>
</reference>
<feature type="region of interest" description="Disordered" evidence="1">
    <location>
        <begin position="476"/>
        <end position="498"/>
    </location>
</feature>
<evidence type="ECO:0000313" key="4">
    <source>
        <dbReference type="EMBL" id="PWI75801.1"/>
    </source>
</evidence>
<feature type="transmembrane region" description="Helical" evidence="2">
    <location>
        <begin position="264"/>
        <end position="290"/>
    </location>
</feature>
<evidence type="ECO:0000313" key="6">
    <source>
        <dbReference type="Proteomes" id="UP001287286"/>
    </source>
</evidence>
<evidence type="ECO:0000256" key="1">
    <source>
        <dbReference type="SAM" id="MobiDB-lite"/>
    </source>
</evidence>
<dbReference type="AlphaFoldDB" id="A0A2U3EMR7"/>
<evidence type="ECO:0000313" key="5">
    <source>
        <dbReference type="Proteomes" id="UP000245956"/>
    </source>
</evidence>
<proteinExistence type="predicted"/>
<keyword evidence="2" id="KW-0812">Transmembrane</keyword>
<keyword evidence="6" id="KW-1185">Reference proteome</keyword>
<comment type="caution">
    <text evidence="4">The sequence shown here is derived from an EMBL/GenBank/DDBJ whole genome shotgun (WGS) entry which is preliminary data.</text>
</comment>